<feature type="chain" id="PRO_5045823125" evidence="1">
    <location>
        <begin position="17"/>
        <end position="126"/>
    </location>
</feature>
<reference evidence="2 3" key="1">
    <citation type="submission" date="2021-04" db="EMBL/GenBank/DDBJ databases">
        <authorList>
            <person name="Bliznina A."/>
        </authorList>
    </citation>
    <scope>NUCLEOTIDE SEQUENCE [LARGE SCALE GENOMIC DNA]</scope>
</reference>
<sequence>MNPGIILLTLITTLDAFSFGVQRHETNQRCNQRCQRSSNPWSVKSLRLHLSKKLQIHPSDIKIPGAFGILDIGSCAGTCRNGGQCHPASRTPIIFEVFGKPFTSEEYFIIDSCSCVSELHNPQTCN</sequence>
<proteinExistence type="predicted"/>
<organism evidence="2 3">
    <name type="scientific">Oikopleura dioica</name>
    <name type="common">Tunicate</name>
    <dbReference type="NCBI Taxonomy" id="34765"/>
    <lineage>
        <taxon>Eukaryota</taxon>
        <taxon>Metazoa</taxon>
        <taxon>Chordata</taxon>
        <taxon>Tunicata</taxon>
        <taxon>Appendicularia</taxon>
        <taxon>Copelata</taxon>
        <taxon>Oikopleuridae</taxon>
        <taxon>Oikopleura</taxon>
    </lineage>
</organism>
<protein>
    <submittedName>
        <fullName evidence="2">Oidioi.mRNA.OKI2018_I69.chr1.g1076.t1.cds</fullName>
    </submittedName>
</protein>
<gene>
    <name evidence="2" type="ORF">OKIOD_LOCUS9841</name>
</gene>
<keyword evidence="3" id="KW-1185">Reference proteome</keyword>
<evidence type="ECO:0000313" key="2">
    <source>
        <dbReference type="EMBL" id="CAG5104065.1"/>
    </source>
</evidence>
<dbReference type="Proteomes" id="UP001158576">
    <property type="component" value="Chromosome 1"/>
</dbReference>
<dbReference type="EMBL" id="OU015566">
    <property type="protein sequence ID" value="CAG5104065.1"/>
    <property type="molecule type" value="Genomic_DNA"/>
</dbReference>
<evidence type="ECO:0000256" key="1">
    <source>
        <dbReference type="SAM" id="SignalP"/>
    </source>
</evidence>
<evidence type="ECO:0000313" key="3">
    <source>
        <dbReference type="Proteomes" id="UP001158576"/>
    </source>
</evidence>
<name>A0ABN7SLT7_OIKDI</name>
<keyword evidence="1" id="KW-0732">Signal</keyword>
<feature type="signal peptide" evidence="1">
    <location>
        <begin position="1"/>
        <end position="16"/>
    </location>
</feature>
<accession>A0ABN7SLT7</accession>